<evidence type="ECO:0000256" key="10">
    <source>
        <dbReference type="ARBA" id="ARBA00049229"/>
    </source>
</evidence>
<reference evidence="11 12" key="1">
    <citation type="submission" date="2019-06" db="EMBL/GenBank/DDBJ databases">
        <authorList>
            <person name="Srinivasan S."/>
        </authorList>
    </citation>
    <scope>NUCLEOTIDE SEQUENCE [LARGE SCALE GENOMIC DNA]</scope>
    <source>
        <strain evidence="11 12">17J68-5</strain>
    </source>
</reference>
<dbReference type="EC" id="2.6.1.42" evidence="6"/>
<dbReference type="AlphaFoldDB" id="A0A5B7ZZC5"/>
<dbReference type="EMBL" id="CP040896">
    <property type="protein sequence ID" value="QDA60574.1"/>
    <property type="molecule type" value="Genomic_DNA"/>
</dbReference>
<sequence>MADPADLFAYVRGEIVPLDRAFLHVSDLAIQRGYGVFDFFKVVDGQPLFLEQHLDRFEASAQQMELAVPLSRAALESAIRELITRHDLPVSGVKVLLTGGYSTDGYTPAEANLVMLQQPFAFPTPAQVAQGISIISHDYVREMPPVKTINYTMGIRLIKELKAHGADDVLYHKNGLVTEFPRSNFFIVKHDNTVVTPAQDVLWGITRQNLLGLSGTPYRIMEAPVNLQDVREAKEAFLTSTTKRVLPVVQLDGAPIGSGKPGAVTLALLDALVELEERQLKTLLEKQ</sequence>
<dbReference type="RefSeq" id="WP_139515750.1">
    <property type="nucleotide sequence ID" value="NZ_CP040896.1"/>
</dbReference>
<dbReference type="GO" id="GO:0008652">
    <property type="term" value="P:amino acid biosynthetic process"/>
    <property type="evidence" value="ECO:0007669"/>
    <property type="project" value="UniProtKB-ARBA"/>
</dbReference>
<dbReference type="SUPFAM" id="SSF56752">
    <property type="entry name" value="D-aminoacid aminotransferase-like PLP-dependent enzymes"/>
    <property type="match status" value="1"/>
</dbReference>
<evidence type="ECO:0000256" key="9">
    <source>
        <dbReference type="ARBA" id="ARBA00048798"/>
    </source>
</evidence>
<dbReference type="GO" id="GO:0004084">
    <property type="term" value="F:branched-chain-amino-acid transaminase activity"/>
    <property type="evidence" value="ECO:0007669"/>
    <property type="project" value="UniProtKB-EC"/>
</dbReference>
<evidence type="ECO:0000256" key="2">
    <source>
        <dbReference type="ARBA" id="ARBA00004824"/>
    </source>
</evidence>
<dbReference type="InterPro" id="IPR050571">
    <property type="entry name" value="Class-IV_PLP-Dep_Aminotrnsfr"/>
</dbReference>
<comment type="catalytic activity">
    <reaction evidence="8">
        <text>L-valine + 2-oxoglutarate = 3-methyl-2-oxobutanoate + L-glutamate</text>
        <dbReference type="Rhea" id="RHEA:24813"/>
        <dbReference type="ChEBI" id="CHEBI:11851"/>
        <dbReference type="ChEBI" id="CHEBI:16810"/>
        <dbReference type="ChEBI" id="CHEBI:29985"/>
        <dbReference type="ChEBI" id="CHEBI:57762"/>
        <dbReference type="EC" id="2.6.1.42"/>
    </reaction>
</comment>
<dbReference type="Gene3D" id="3.30.470.10">
    <property type="match status" value="1"/>
</dbReference>
<keyword evidence="7" id="KW-0663">Pyridoxal phosphate</keyword>
<comment type="catalytic activity">
    <reaction evidence="10">
        <text>L-leucine + 2-oxoglutarate = 4-methyl-2-oxopentanoate + L-glutamate</text>
        <dbReference type="Rhea" id="RHEA:18321"/>
        <dbReference type="ChEBI" id="CHEBI:16810"/>
        <dbReference type="ChEBI" id="CHEBI:17865"/>
        <dbReference type="ChEBI" id="CHEBI:29985"/>
        <dbReference type="ChEBI" id="CHEBI:57427"/>
        <dbReference type="EC" id="2.6.1.42"/>
    </reaction>
</comment>
<dbReference type="PANTHER" id="PTHR42743">
    <property type="entry name" value="AMINO-ACID AMINOTRANSFERASE"/>
    <property type="match status" value="1"/>
</dbReference>
<dbReference type="GO" id="GO:0046394">
    <property type="term" value="P:carboxylic acid biosynthetic process"/>
    <property type="evidence" value="ECO:0007669"/>
    <property type="project" value="UniProtKB-ARBA"/>
</dbReference>
<keyword evidence="12" id="KW-1185">Reference proteome</keyword>
<name>A0A5B7ZZC5_9BACT</name>
<evidence type="ECO:0000256" key="8">
    <source>
        <dbReference type="ARBA" id="ARBA00048212"/>
    </source>
</evidence>
<comment type="similarity">
    <text evidence="5">Belongs to the class-IV pyridoxal-phosphate-dependent aminotransferase family.</text>
</comment>
<dbReference type="InterPro" id="IPR043132">
    <property type="entry name" value="BCAT-like_C"/>
</dbReference>
<dbReference type="FunFam" id="3.20.10.10:FF:000002">
    <property type="entry name" value="D-alanine aminotransferase"/>
    <property type="match status" value="1"/>
</dbReference>
<evidence type="ECO:0000256" key="7">
    <source>
        <dbReference type="ARBA" id="ARBA00022898"/>
    </source>
</evidence>
<evidence type="ECO:0000313" key="12">
    <source>
        <dbReference type="Proteomes" id="UP000305398"/>
    </source>
</evidence>
<evidence type="ECO:0000256" key="5">
    <source>
        <dbReference type="ARBA" id="ARBA00009320"/>
    </source>
</evidence>
<comment type="pathway">
    <text evidence="2">Amino-acid biosynthesis; L-isoleucine biosynthesis; L-isoleucine from 2-oxobutanoate: step 4/4.</text>
</comment>
<dbReference type="KEGG" id="hyj:FHG12_10850"/>
<accession>A0A5B7ZZC5</accession>
<dbReference type="PANTHER" id="PTHR42743:SF11">
    <property type="entry name" value="AMINODEOXYCHORISMATE LYASE"/>
    <property type="match status" value="1"/>
</dbReference>
<protein>
    <recommendedName>
        <fullName evidence="6">branched-chain-amino-acid transaminase</fullName>
        <ecNumber evidence="6">2.6.1.42</ecNumber>
    </recommendedName>
</protein>
<organism evidence="11 12">
    <name type="scientific">Hymenobacter jejuensis</name>
    <dbReference type="NCBI Taxonomy" id="2502781"/>
    <lineage>
        <taxon>Bacteria</taxon>
        <taxon>Pseudomonadati</taxon>
        <taxon>Bacteroidota</taxon>
        <taxon>Cytophagia</taxon>
        <taxon>Cytophagales</taxon>
        <taxon>Hymenobacteraceae</taxon>
        <taxon>Hymenobacter</taxon>
    </lineage>
</organism>
<dbReference type="InterPro" id="IPR001544">
    <property type="entry name" value="Aminotrans_IV"/>
</dbReference>
<keyword evidence="11" id="KW-0808">Transferase</keyword>
<gene>
    <name evidence="11" type="ORF">FHG12_10850</name>
</gene>
<evidence type="ECO:0000256" key="1">
    <source>
        <dbReference type="ARBA" id="ARBA00001933"/>
    </source>
</evidence>
<evidence type="ECO:0000256" key="6">
    <source>
        <dbReference type="ARBA" id="ARBA00013053"/>
    </source>
</evidence>
<dbReference type="OrthoDB" id="9805628at2"/>
<comment type="catalytic activity">
    <reaction evidence="9">
        <text>L-isoleucine + 2-oxoglutarate = (S)-3-methyl-2-oxopentanoate + L-glutamate</text>
        <dbReference type="Rhea" id="RHEA:24801"/>
        <dbReference type="ChEBI" id="CHEBI:16810"/>
        <dbReference type="ChEBI" id="CHEBI:29985"/>
        <dbReference type="ChEBI" id="CHEBI:35146"/>
        <dbReference type="ChEBI" id="CHEBI:58045"/>
        <dbReference type="EC" id="2.6.1.42"/>
    </reaction>
</comment>
<comment type="pathway">
    <text evidence="3">Amino-acid biosynthesis; L-valine biosynthesis; L-valine from pyruvate: step 4/4.</text>
</comment>
<comment type="cofactor">
    <cofactor evidence="1">
        <name>pyridoxal 5'-phosphate</name>
        <dbReference type="ChEBI" id="CHEBI:597326"/>
    </cofactor>
</comment>
<dbReference type="Proteomes" id="UP000305398">
    <property type="component" value="Chromosome"/>
</dbReference>
<proteinExistence type="inferred from homology"/>
<evidence type="ECO:0000256" key="3">
    <source>
        <dbReference type="ARBA" id="ARBA00004931"/>
    </source>
</evidence>
<comment type="pathway">
    <text evidence="4">Amino-acid biosynthesis; L-leucine biosynthesis; L-leucine from 3-methyl-2-oxobutanoate: step 4/4.</text>
</comment>
<keyword evidence="11" id="KW-0032">Aminotransferase</keyword>
<dbReference type="Gene3D" id="3.20.10.10">
    <property type="entry name" value="D-amino Acid Aminotransferase, subunit A, domain 2"/>
    <property type="match status" value="1"/>
</dbReference>
<evidence type="ECO:0000256" key="4">
    <source>
        <dbReference type="ARBA" id="ARBA00005072"/>
    </source>
</evidence>
<dbReference type="InterPro" id="IPR036038">
    <property type="entry name" value="Aminotransferase-like"/>
</dbReference>
<evidence type="ECO:0000313" key="11">
    <source>
        <dbReference type="EMBL" id="QDA60574.1"/>
    </source>
</evidence>
<dbReference type="InterPro" id="IPR043131">
    <property type="entry name" value="BCAT-like_N"/>
</dbReference>
<dbReference type="Pfam" id="PF01063">
    <property type="entry name" value="Aminotran_4"/>
    <property type="match status" value="1"/>
</dbReference>